<gene>
    <name evidence="2" type="ORF">MCBMB27_05282</name>
    <name evidence="3" type="ORF">SAMN05192567_11615</name>
</gene>
<reference evidence="2 4" key="1">
    <citation type="submission" date="2016-04" db="EMBL/GenBank/DDBJ databases">
        <title>Complete genome sequencing and analysis of CBMB27, Methylobacterium phyllosphaerae isolated from leaf tissues of rice (Oryza sativa L.).</title>
        <authorList>
            <person name="Lee Y."/>
            <person name="Hwangbo K."/>
            <person name="Chung H."/>
            <person name="Yoo J."/>
            <person name="Kim K.Y."/>
            <person name="Sa T.M."/>
            <person name="Um Y."/>
            <person name="Madhaiyan M."/>
        </authorList>
    </citation>
    <scope>NUCLEOTIDE SEQUENCE [LARGE SCALE GENOMIC DNA]</scope>
    <source>
        <strain evidence="2 4">CBMB27</strain>
    </source>
</reference>
<evidence type="ECO:0000313" key="3">
    <source>
        <dbReference type="EMBL" id="SFH18959.1"/>
    </source>
</evidence>
<feature type="transmembrane region" description="Helical" evidence="1">
    <location>
        <begin position="6"/>
        <end position="31"/>
    </location>
</feature>
<evidence type="ECO:0000256" key="1">
    <source>
        <dbReference type="SAM" id="Phobius"/>
    </source>
</evidence>
<protein>
    <submittedName>
        <fullName evidence="3">Uncharacterized protein</fullName>
    </submittedName>
</protein>
<keyword evidence="1" id="KW-0472">Membrane</keyword>
<feature type="transmembrane region" description="Helical" evidence="1">
    <location>
        <begin position="70"/>
        <end position="88"/>
    </location>
</feature>
<feature type="transmembrane region" description="Helical" evidence="1">
    <location>
        <begin position="156"/>
        <end position="173"/>
    </location>
</feature>
<proteinExistence type="predicted"/>
<accession>A0AAE8L7L7</accession>
<dbReference type="AlphaFoldDB" id="A0AAE8L7L7"/>
<keyword evidence="4" id="KW-1185">Reference proteome</keyword>
<feature type="transmembrane region" description="Helical" evidence="1">
    <location>
        <begin position="130"/>
        <end position="150"/>
    </location>
</feature>
<dbReference type="KEGG" id="mphy:MCBMB27_05282"/>
<evidence type="ECO:0000313" key="5">
    <source>
        <dbReference type="Proteomes" id="UP000199140"/>
    </source>
</evidence>
<sequence length="176" mass="18699">MTVSWLGVLITFQVTFTELFIAASVIVAAAYRFGWRSVALGSVLGAVGIGLLAAVLQIASYAIALHWLDWISALLLLGFGAYLAYEFISGFRGATEPVAVGNAWALPLNVAGTRYSRDQSFAVLGRNRSFLLTMAVGSIIGTFVGGHLLGLVPTTILLPMLAAILLISAFKVWNHA</sequence>
<dbReference type="Proteomes" id="UP000199140">
    <property type="component" value="Unassembled WGS sequence"/>
</dbReference>
<dbReference type="EMBL" id="CP015367">
    <property type="protein sequence ID" value="APT34573.1"/>
    <property type="molecule type" value="Genomic_DNA"/>
</dbReference>
<evidence type="ECO:0000313" key="2">
    <source>
        <dbReference type="EMBL" id="APT34573.1"/>
    </source>
</evidence>
<keyword evidence="1" id="KW-0812">Transmembrane</keyword>
<feature type="transmembrane region" description="Helical" evidence="1">
    <location>
        <begin position="43"/>
        <end position="64"/>
    </location>
</feature>
<evidence type="ECO:0000313" key="4">
    <source>
        <dbReference type="Proteomes" id="UP000185487"/>
    </source>
</evidence>
<name>A0AAE8L7L7_9HYPH</name>
<reference evidence="3 5" key="2">
    <citation type="submission" date="2016-10" db="EMBL/GenBank/DDBJ databases">
        <authorList>
            <person name="Varghese N."/>
            <person name="Submissions S."/>
        </authorList>
    </citation>
    <scope>NUCLEOTIDE SEQUENCE [LARGE SCALE GENOMIC DNA]</scope>
    <source>
        <strain evidence="3 5">CBMB27</strain>
    </source>
</reference>
<organism evidence="3 5">
    <name type="scientific">Methylobacterium phyllosphaerae</name>
    <dbReference type="NCBI Taxonomy" id="418223"/>
    <lineage>
        <taxon>Bacteria</taxon>
        <taxon>Pseudomonadati</taxon>
        <taxon>Pseudomonadota</taxon>
        <taxon>Alphaproteobacteria</taxon>
        <taxon>Hyphomicrobiales</taxon>
        <taxon>Methylobacteriaceae</taxon>
        <taxon>Methylobacterium</taxon>
    </lineage>
</organism>
<keyword evidence="1" id="KW-1133">Transmembrane helix</keyword>
<dbReference type="EMBL" id="FOPK01000016">
    <property type="protein sequence ID" value="SFH18959.1"/>
    <property type="molecule type" value="Genomic_DNA"/>
</dbReference>
<dbReference type="Proteomes" id="UP000185487">
    <property type="component" value="Chromosome"/>
</dbReference>